<dbReference type="EMBL" id="UZAH01035514">
    <property type="protein sequence ID" value="VDP41187.1"/>
    <property type="molecule type" value="Genomic_DNA"/>
</dbReference>
<reference evidence="3" key="2">
    <citation type="submission" date="2019-09" db="UniProtKB">
        <authorList>
            <consortium name="WormBaseParasite"/>
        </authorList>
    </citation>
    <scope>IDENTIFICATION</scope>
</reference>
<organism evidence="2 3">
    <name type="scientific">Heligmosomoides polygyrus</name>
    <name type="common">Parasitic roundworm</name>
    <dbReference type="NCBI Taxonomy" id="6339"/>
    <lineage>
        <taxon>Eukaryota</taxon>
        <taxon>Metazoa</taxon>
        <taxon>Ecdysozoa</taxon>
        <taxon>Nematoda</taxon>
        <taxon>Chromadorea</taxon>
        <taxon>Rhabditida</taxon>
        <taxon>Rhabditina</taxon>
        <taxon>Rhabditomorpha</taxon>
        <taxon>Strongyloidea</taxon>
        <taxon>Heligmosomidae</taxon>
        <taxon>Heligmosomoides</taxon>
    </lineage>
</organism>
<dbReference type="Proteomes" id="UP000050761">
    <property type="component" value="Unassembled WGS sequence"/>
</dbReference>
<evidence type="ECO:0000313" key="1">
    <source>
        <dbReference type="EMBL" id="VDP41187.1"/>
    </source>
</evidence>
<gene>
    <name evidence="1" type="ORF">HPBE_LOCUS23814</name>
</gene>
<proteinExistence type="predicted"/>
<keyword evidence="2" id="KW-1185">Reference proteome</keyword>
<protein>
    <submittedName>
        <fullName evidence="1 3">Uncharacterized protein</fullName>
    </submittedName>
</protein>
<dbReference type="AlphaFoldDB" id="A0A183GM95"/>
<accession>A0A3P8CMU5</accession>
<reference evidence="1 2" key="1">
    <citation type="submission" date="2018-11" db="EMBL/GenBank/DDBJ databases">
        <authorList>
            <consortium name="Pathogen Informatics"/>
        </authorList>
    </citation>
    <scope>NUCLEOTIDE SEQUENCE [LARGE SCALE GENOMIC DNA]</scope>
</reference>
<sequence>MKHDNSCHGGFGYGSRNADDAKTVPYEAFATQYRPLICSLKIPPPRCKHVERCGSARIKWRRLKEKEAAVIPRIRLPTVTTVDKTWKDANDAIIRVARFEVGTTKPGRAGSTSKHGCGLMMSERKCEKRNGSVTIHR</sequence>
<dbReference type="WBParaSite" id="HPBE_0002381501-mRNA-1">
    <property type="protein sequence ID" value="HPBE_0002381501-mRNA-1"/>
    <property type="gene ID" value="HPBE_0002381501"/>
</dbReference>
<accession>A0A183GM95</accession>
<dbReference type="OrthoDB" id="418748at2759"/>
<evidence type="ECO:0000313" key="3">
    <source>
        <dbReference type="WBParaSite" id="HPBE_0002381501-mRNA-1"/>
    </source>
</evidence>
<name>A0A183GM95_HELPZ</name>
<evidence type="ECO:0000313" key="2">
    <source>
        <dbReference type="Proteomes" id="UP000050761"/>
    </source>
</evidence>